<dbReference type="AlphaFoldDB" id="A0A926QTI2"/>
<organism evidence="2 3">
    <name type="scientific">Streptomyces griseicoloratus</name>
    <dbReference type="NCBI Taxonomy" id="2752516"/>
    <lineage>
        <taxon>Bacteria</taxon>
        <taxon>Bacillati</taxon>
        <taxon>Actinomycetota</taxon>
        <taxon>Actinomycetes</taxon>
        <taxon>Kitasatosporales</taxon>
        <taxon>Streptomycetaceae</taxon>
        <taxon>Streptomyces</taxon>
    </lineage>
</organism>
<keyword evidence="2" id="KW-0808">Transferase</keyword>
<dbReference type="EMBL" id="JACVQF010000220">
    <property type="protein sequence ID" value="MBD0423116.1"/>
    <property type="molecule type" value="Genomic_DNA"/>
</dbReference>
<dbReference type="SUPFAM" id="SSF53955">
    <property type="entry name" value="Lysozyme-like"/>
    <property type="match status" value="1"/>
</dbReference>
<name>A0A926QTI2_9ACTN</name>
<evidence type="ECO:0000313" key="2">
    <source>
        <dbReference type="EMBL" id="MBD0423116.1"/>
    </source>
</evidence>
<dbReference type="Proteomes" id="UP000621210">
    <property type="component" value="Unassembled WGS sequence"/>
</dbReference>
<dbReference type="SUPFAM" id="SSF56112">
    <property type="entry name" value="Protein kinase-like (PK-like)"/>
    <property type="match status" value="1"/>
</dbReference>
<evidence type="ECO:0000313" key="3">
    <source>
        <dbReference type="Proteomes" id="UP000621210"/>
    </source>
</evidence>
<dbReference type="PROSITE" id="PS50011">
    <property type="entry name" value="PROTEIN_KINASE_DOM"/>
    <property type="match status" value="1"/>
</dbReference>
<dbReference type="GO" id="GO:0005737">
    <property type="term" value="C:cytoplasm"/>
    <property type="evidence" value="ECO:0007669"/>
    <property type="project" value="TreeGrafter"/>
</dbReference>
<protein>
    <submittedName>
        <fullName evidence="2">Protein kinase</fullName>
    </submittedName>
</protein>
<dbReference type="PANTHER" id="PTHR24361">
    <property type="entry name" value="MITOGEN-ACTIVATED KINASE KINASE KINASE"/>
    <property type="match status" value="1"/>
</dbReference>
<keyword evidence="3" id="KW-1185">Reference proteome</keyword>
<dbReference type="GO" id="GO:0004672">
    <property type="term" value="F:protein kinase activity"/>
    <property type="evidence" value="ECO:0007669"/>
    <property type="project" value="InterPro"/>
</dbReference>
<dbReference type="Pfam" id="PF00069">
    <property type="entry name" value="Pkinase"/>
    <property type="match status" value="1"/>
</dbReference>
<evidence type="ECO:0000259" key="1">
    <source>
        <dbReference type="PROSITE" id="PS50011"/>
    </source>
</evidence>
<proteinExistence type="predicted"/>
<dbReference type="InterPro" id="IPR053235">
    <property type="entry name" value="Ser_Thr_kinase"/>
</dbReference>
<dbReference type="RefSeq" id="WP_188184057.1">
    <property type="nucleotide sequence ID" value="NZ_JACVQF010000220.1"/>
</dbReference>
<gene>
    <name evidence="2" type="ORF">H0H10_28840</name>
</gene>
<dbReference type="InterPro" id="IPR023346">
    <property type="entry name" value="Lysozyme-like_dom_sf"/>
</dbReference>
<keyword evidence="2" id="KW-0418">Kinase</keyword>
<dbReference type="InterPro" id="IPR011009">
    <property type="entry name" value="Kinase-like_dom_sf"/>
</dbReference>
<dbReference type="PANTHER" id="PTHR24361:SF678">
    <property type="entry name" value="SPORULATION-SPECIFIC PROTEIN 1"/>
    <property type="match status" value="1"/>
</dbReference>
<dbReference type="Gene3D" id="1.10.510.10">
    <property type="entry name" value="Transferase(Phosphotransferase) domain 1"/>
    <property type="match status" value="1"/>
</dbReference>
<accession>A0A926QTI2</accession>
<dbReference type="GO" id="GO:0005524">
    <property type="term" value="F:ATP binding"/>
    <property type="evidence" value="ECO:0007669"/>
    <property type="project" value="InterPro"/>
</dbReference>
<reference evidence="2" key="2">
    <citation type="submission" date="2020-09" db="EMBL/GenBank/DDBJ databases">
        <authorList>
            <person name="Luo X."/>
        </authorList>
    </citation>
    <scope>NUCLEOTIDE SEQUENCE</scope>
    <source>
        <strain evidence="2">TRM S81-3</strain>
    </source>
</reference>
<dbReference type="Gene3D" id="3.30.200.20">
    <property type="entry name" value="Phosphorylase Kinase, domain 1"/>
    <property type="match status" value="1"/>
</dbReference>
<dbReference type="CDD" id="cd00254">
    <property type="entry name" value="LT-like"/>
    <property type="match status" value="1"/>
</dbReference>
<comment type="caution">
    <text evidence="2">The sequence shown here is derived from an EMBL/GenBank/DDBJ whole genome shotgun (WGS) entry which is preliminary data.</text>
</comment>
<reference evidence="2" key="1">
    <citation type="submission" date="2020-09" db="EMBL/GenBank/DDBJ databases">
        <title>Streptomyces grisecoloratus sp. nov., isolated from cotton soil.</title>
        <authorList>
            <person name="Xing L."/>
        </authorList>
    </citation>
    <scope>NUCLEOTIDE SEQUENCE</scope>
    <source>
        <strain evidence="2">TRM S81-3</strain>
    </source>
</reference>
<feature type="domain" description="Protein kinase" evidence="1">
    <location>
        <begin position="18"/>
        <end position="295"/>
    </location>
</feature>
<dbReference type="InterPro" id="IPR000719">
    <property type="entry name" value="Prot_kinase_dom"/>
</dbReference>
<sequence>MSEPYAVPVPKGYRVGVWEVREPIATGAFGSVYAARRTGDGGGQLPRTAALKFLPTGTDTPRQLAHLRELIEREVELLRRLKRPRLIRMYETLTVDDPADPRLDGATVLVLEKAEGSLSARLAAEPRPPAGPALLAQVCAGLAQLHRAGWVHGDLKPANVLLMADGSVRLADFNMAAELEGTHAYTPAFSTPDYTPPELLWSEIGERGRRIRPSADVWAFGVLAHLVLTGSFPLPGATPATRRDAAAAYARGTDELRLSPELPDAWRDIVRSCLTRTHADRIGTEALLRRVEAATGGADGAGGGTGRLPLLRRPFARGGHRTGGRRTVLAASAATVVVAGLGYGITTWAGDRSDPGGADGRGGAVPAASYGAEELRTDRGVPAAYRLLIVETAHDCERPEVSPPLIAAMLRVESDFDPNLSDPAKDEYGIARWTPSVLRWWMNADGTPGETVPEPPFPPAESIPAMGRYLCWITPRLDAGLPGDRRVLIAVSYRTSYARVNDAAGVPPKYRDYADRVAHYLKKYTPPGRK</sequence>
<dbReference type="Gene3D" id="1.10.530.10">
    <property type="match status" value="1"/>
</dbReference>
<dbReference type="SMART" id="SM00220">
    <property type="entry name" value="S_TKc"/>
    <property type="match status" value="1"/>
</dbReference>